<reference evidence="3" key="1">
    <citation type="journal article" date="2013" name="Stand. Genomic Sci.">
        <title>Genome sequence of the thermophilic fresh-water bacterium Spirochaeta caldaria type strain (H1(T)), reclassification of Spirochaeta caldaria, Spirochaeta stenostrepta, and Spirochaeta zuelzerae in the genus Treponema as Treponema caldaria comb. nov., Treponema stenostrepta comb. nov., and Treponema zuelzerae comb. nov., and emendation of the genus Treponema.</title>
        <authorList>
            <person name="Abt B."/>
            <person name="Goker M."/>
            <person name="Scheuner C."/>
            <person name="Han C."/>
            <person name="Lu M."/>
            <person name="Misra M."/>
            <person name="Lapidus A."/>
            <person name="Nolan M."/>
            <person name="Lucas S."/>
            <person name="Hammon N."/>
            <person name="Deshpande S."/>
            <person name="Cheng J.F."/>
            <person name="Tapia R."/>
            <person name="Goodwin L.A."/>
            <person name="Pitluck S."/>
            <person name="Liolios K."/>
            <person name="Pagani I."/>
            <person name="Ivanova N."/>
            <person name="Mavromatis K."/>
            <person name="Mikhailova N."/>
            <person name="Huntemann M."/>
            <person name="Pati A."/>
            <person name="Chen A."/>
            <person name="Palaniappan K."/>
            <person name="Land M."/>
            <person name="Hauser L."/>
            <person name="Jeffries C.D."/>
            <person name="Rohde M."/>
            <person name="Spring S."/>
            <person name="Gronow S."/>
            <person name="Detter J.C."/>
            <person name="Bristow J."/>
            <person name="Eisen J.A."/>
            <person name="Markowitz V."/>
            <person name="Hugenholtz P."/>
            <person name="Kyrpides N.C."/>
            <person name="Woyke T."/>
            <person name="Klenk H.P."/>
        </authorList>
    </citation>
    <scope>NUCLEOTIDE SEQUENCE</scope>
    <source>
        <strain evidence="3">ATCC 51460 / DSM 7334 / H1</strain>
    </source>
</reference>
<evidence type="ECO:0000313" key="3">
    <source>
        <dbReference type="Proteomes" id="UP000000503"/>
    </source>
</evidence>
<feature type="signal peptide" evidence="1">
    <location>
        <begin position="1"/>
        <end position="21"/>
    </location>
</feature>
<organism evidence="2 3">
    <name type="scientific">Gracilinema caldarium (strain ATCC 51460 / DSM 7334 / H1)</name>
    <name type="common">Treponema caldarium</name>
    <dbReference type="NCBI Taxonomy" id="744872"/>
    <lineage>
        <taxon>Bacteria</taxon>
        <taxon>Pseudomonadati</taxon>
        <taxon>Spirochaetota</taxon>
        <taxon>Spirochaetia</taxon>
        <taxon>Spirochaetales</taxon>
        <taxon>Breznakiellaceae</taxon>
        <taxon>Gracilinema</taxon>
    </lineage>
</organism>
<protein>
    <recommendedName>
        <fullName evidence="4">Porin</fullName>
    </recommendedName>
</protein>
<name>F8EX51_GRAC1</name>
<accession>F8EX51</accession>
<dbReference type="OrthoDB" id="359031at2"/>
<dbReference type="EMBL" id="CP002868">
    <property type="protein sequence ID" value="AEJ18794.1"/>
    <property type="molecule type" value="Genomic_DNA"/>
</dbReference>
<keyword evidence="1" id="KW-0732">Signal</keyword>
<dbReference type="STRING" id="744872.Spica_0640"/>
<dbReference type="KEGG" id="scd:Spica_0640"/>
<evidence type="ECO:0008006" key="4">
    <source>
        <dbReference type="Google" id="ProtNLM"/>
    </source>
</evidence>
<dbReference type="RefSeq" id="WP_013968106.1">
    <property type="nucleotide sequence ID" value="NC_015732.1"/>
</dbReference>
<evidence type="ECO:0000256" key="1">
    <source>
        <dbReference type="SAM" id="SignalP"/>
    </source>
</evidence>
<dbReference type="HOGENOM" id="CLU_762770_0_0_12"/>
<gene>
    <name evidence="2" type="ordered locus">Spica_0640</name>
</gene>
<feature type="chain" id="PRO_5003370134" description="Porin" evidence="1">
    <location>
        <begin position="22"/>
        <end position="374"/>
    </location>
</feature>
<dbReference type="AlphaFoldDB" id="F8EX51"/>
<keyword evidence="3" id="KW-1185">Reference proteome</keyword>
<evidence type="ECO:0000313" key="2">
    <source>
        <dbReference type="EMBL" id="AEJ18794.1"/>
    </source>
</evidence>
<sequence length="374" mass="41347">MKKIVSLVLLLSISVGTIVFAQTPKLSLYARTSGSLGTIDLDESENNKSMNLGVSNTDTFGIEITDKMAGAKVSLKGSDFIDSSNGGTIVVDDYYGWMKFGDIKLTAGEWDHRYANRVTSDSSNFGGLWDLKYGVITRKAGNEGDITVAVTQETDNLTPWEVEFAADYIKDALTLSFSTGNTNDTSTYPNYKNYMVKDYFGVRGGYKIKDMGDVNASFVMNGENIGNFGFFVSPIIVKDLTLTVGYSGNYNFKTSSQNMHAAEMRARYVVMNNISITTHNNISFADKYMIIYDMLNVSYKINDTFVPCFMIANSNFSGDNLAWNGNVFTIRPGITLNAQKGAAIDIGMRYKLTDPKSGDTTKILDFPVVFRIKF</sequence>
<proteinExistence type="predicted"/>
<dbReference type="Proteomes" id="UP000000503">
    <property type="component" value="Chromosome"/>
</dbReference>